<proteinExistence type="predicted"/>
<dbReference type="EMBL" id="JACHDZ010000001">
    <property type="protein sequence ID" value="MBB5343164.1"/>
    <property type="molecule type" value="Genomic_DNA"/>
</dbReference>
<dbReference type="AlphaFoldDB" id="A0A7W8J5S0"/>
<name>A0A7W8J5S0_9BACT</name>
<evidence type="ECO:0000313" key="1">
    <source>
        <dbReference type="EMBL" id="MBB5343164.1"/>
    </source>
</evidence>
<organism evidence="1 2">
    <name type="scientific">Tunturiibacter lichenicola</name>
    <dbReference type="NCBI Taxonomy" id="2051959"/>
    <lineage>
        <taxon>Bacteria</taxon>
        <taxon>Pseudomonadati</taxon>
        <taxon>Acidobacteriota</taxon>
        <taxon>Terriglobia</taxon>
        <taxon>Terriglobales</taxon>
        <taxon>Acidobacteriaceae</taxon>
        <taxon>Tunturiibacter</taxon>
    </lineage>
</organism>
<sequence length="142" mass="15894">MKDFTHPSRKNAPTFLAPQILALASTGFSKLGIARHFGVSPQTLNRWLEEDAEAEDAYKQGIESERKALHNVLYKLAIEDKHPASAMFLLKARHGYREGDQSEQSNRVSVTFNLPGAMTADQYKVIEQVANSKPKRIEPNAD</sequence>
<accession>A0A7W8J5S0</accession>
<gene>
    <name evidence="1" type="ORF">HDF10_001114</name>
</gene>
<evidence type="ECO:0000313" key="2">
    <source>
        <dbReference type="Proteomes" id="UP000569092"/>
    </source>
</evidence>
<dbReference type="Proteomes" id="UP000569092">
    <property type="component" value="Unassembled WGS sequence"/>
</dbReference>
<comment type="caution">
    <text evidence="1">The sequence shown here is derived from an EMBL/GenBank/DDBJ whole genome shotgun (WGS) entry which is preliminary data.</text>
</comment>
<reference evidence="1 2" key="1">
    <citation type="submission" date="2020-08" db="EMBL/GenBank/DDBJ databases">
        <title>Genomic Encyclopedia of Type Strains, Phase IV (KMG-V): Genome sequencing to study the core and pangenomes of soil and plant-associated prokaryotes.</title>
        <authorList>
            <person name="Whitman W."/>
        </authorList>
    </citation>
    <scope>NUCLEOTIDE SEQUENCE [LARGE SCALE GENOMIC DNA]</scope>
    <source>
        <strain evidence="1 2">M8US30</strain>
    </source>
</reference>
<protein>
    <submittedName>
        <fullName evidence="1">Uncharacterized protein</fullName>
    </submittedName>
</protein>